<dbReference type="AlphaFoldDB" id="A0A5C6Q1W5"/>
<keyword evidence="1" id="KW-0812">Transmembrane</keyword>
<keyword evidence="4" id="KW-1185">Reference proteome</keyword>
<reference evidence="3 5" key="1">
    <citation type="submission" date="2019-07" db="EMBL/GenBank/DDBJ databases">
        <title>Genomes of sea-ice associated Colwellia species.</title>
        <authorList>
            <person name="Bowman J.P."/>
        </authorList>
    </citation>
    <scope>NUCLEOTIDE SEQUENCE [LARGE SCALE GENOMIC DNA]</scope>
    <source>
        <strain evidence="2 4">ACAM 607</strain>
        <strain evidence="3 5">IC036</strain>
    </source>
</reference>
<evidence type="ECO:0000313" key="5">
    <source>
        <dbReference type="Proteomes" id="UP000321917"/>
    </source>
</evidence>
<feature type="transmembrane region" description="Helical" evidence="1">
    <location>
        <begin position="50"/>
        <end position="68"/>
    </location>
</feature>
<dbReference type="EMBL" id="VOLR01000060">
    <property type="protein sequence ID" value="TWX53302.1"/>
    <property type="molecule type" value="Genomic_DNA"/>
</dbReference>
<gene>
    <name evidence="2" type="ORF">ESZ26_18825</name>
    <name evidence="3" type="ORF">ESZ27_18850</name>
</gene>
<evidence type="ECO:0000313" key="4">
    <source>
        <dbReference type="Proteomes" id="UP000321525"/>
    </source>
</evidence>
<protein>
    <submittedName>
        <fullName evidence="3">Uncharacterized protein</fullName>
    </submittedName>
</protein>
<proteinExistence type="predicted"/>
<evidence type="ECO:0000256" key="1">
    <source>
        <dbReference type="SAM" id="Phobius"/>
    </source>
</evidence>
<keyword evidence="1" id="KW-1133">Transmembrane helix</keyword>
<feature type="transmembrane region" description="Helical" evidence="1">
    <location>
        <begin position="21"/>
        <end position="44"/>
    </location>
</feature>
<sequence>MELSQPEVKIINESIKFVNRWFWYKYVLVAALIPMIYLSVFLIFSDNHDGRLSSLLSVAIGLIIGYLARNWSEPKKETLLLKLVKTLKRS</sequence>
<accession>A0A5C6Q1W5</accession>
<organism evidence="3 5">
    <name type="scientific">Colwellia hornerae</name>
    <dbReference type="NCBI Taxonomy" id="89402"/>
    <lineage>
        <taxon>Bacteria</taxon>
        <taxon>Pseudomonadati</taxon>
        <taxon>Pseudomonadota</taxon>
        <taxon>Gammaproteobacteria</taxon>
        <taxon>Alteromonadales</taxon>
        <taxon>Colwelliaceae</taxon>
        <taxon>Colwellia</taxon>
    </lineage>
</organism>
<dbReference type="EMBL" id="VOLQ01000085">
    <property type="protein sequence ID" value="TWX62234.1"/>
    <property type="molecule type" value="Genomic_DNA"/>
</dbReference>
<name>A0A5C6Q1W5_9GAMM</name>
<dbReference type="RefSeq" id="WP_146801321.1">
    <property type="nucleotide sequence ID" value="NZ_VOLP01000057.1"/>
</dbReference>
<evidence type="ECO:0000313" key="2">
    <source>
        <dbReference type="EMBL" id="TWX53302.1"/>
    </source>
</evidence>
<dbReference type="Proteomes" id="UP000321525">
    <property type="component" value="Unassembled WGS sequence"/>
</dbReference>
<dbReference type="Proteomes" id="UP000321917">
    <property type="component" value="Unassembled WGS sequence"/>
</dbReference>
<comment type="caution">
    <text evidence="3">The sequence shown here is derived from an EMBL/GenBank/DDBJ whole genome shotgun (WGS) entry which is preliminary data.</text>
</comment>
<evidence type="ECO:0000313" key="3">
    <source>
        <dbReference type="EMBL" id="TWX62234.1"/>
    </source>
</evidence>
<keyword evidence="1" id="KW-0472">Membrane</keyword>